<protein>
    <recommendedName>
        <fullName evidence="4">WD repeat-containing protein 55 homolog</fullName>
    </recommendedName>
</protein>
<evidence type="ECO:0000256" key="2">
    <source>
        <dbReference type="ARBA" id="ARBA00022574"/>
    </source>
</evidence>
<evidence type="ECO:0000256" key="3">
    <source>
        <dbReference type="ARBA" id="ARBA00022737"/>
    </source>
</evidence>
<dbReference type="PANTHER" id="PTHR44019:SF20">
    <property type="entry name" value="WD REPEAT-CONTAINING PROTEIN 55"/>
    <property type="match status" value="1"/>
</dbReference>
<organism evidence="7 8">
    <name type="scientific">Pyrocoelia pectoralis</name>
    <dbReference type="NCBI Taxonomy" id="417401"/>
    <lineage>
        <taxon>Eukaryota</taxon>
        <taxon>Metazoa</taxon>
        <taxon>Ecdysozoa</taxon>
        <taxon>Arthropoda</taxon>
        <taxon>Hexapoda</taxon>
        <taxon>Insecta</taxon>
        <taxon>Pterygota</taxon>
        <taxon>Neoptera</taxon>
        <taxon>Endopterygota</taxon>
        <taxon>Coleoptera</taxon>
        <taxon>Polyphaga</taxon>
        <taxon>Elateriformia</taxon>
        <taxon>Elateroidea</taxon>
        <taxon>Lampyridae</taxon>
        <taxon>Lampyrinae</taxon>
        <taxon>Pyrocoelia</taxon>
    </lineage>
</organism>
<accession>A0AAN7VKJ7</accession>
<keyword evidence="3" id="KW-0677">Repeat</keyword>
<dbReference type="SMART" id="SM00320">
    <property type="entry name" value="WD40"/>
    <property type="match status" value="5"/>
</dbReference>
<keyword evidence="2 5" id="KW-0853">WD repeat</keyword>
<dbReference type="PROSITE" id="PS00678">
    <property type="entry name" value="WD_REPEATS_1"/>
    <property type="match status" value="1"/>
</dbReference>
<comment type="caution">
    <text evidence="7">The sequence shown here is derived from an EMBL/GenBank/DDBJ whole genome shotgun (WGS) entry which is preliminary data.</text>
</comment>
<dbReference type="PROSITE" id="PS50082">
    <property type="entry name" value="WD_REPEATS_2"/>
    <property type="match status" value="1"/>
</dbReference>
<dbReference type="SUPFAM" id="SSF50978">
    <property type="entry name" value="WD40 repeat-like"/>
    <property type="match status" value="1"/>
</dbReference>
<evidence type="ECO:0000256" key="4">
    <source>
        <dbReference type="ARBA" id="ARBA00023478"/>
    </source>
</evidence>
<proteinExistence type="inferred from homology"/>
<keyword evidence="8" id="KW-1185">Reference proteome</keyword>
<feature type="region of interest" description="Disordered" evidence="6">
    <location>
        <begin position="1"/>
        <end position="42"/>
    </location>
</feature>
<feature type="compositionally biased region" description="Acidic residues" evidence="6">
    <location>
        <begin position="25"/>
        <end position="42"/>
    </location>
</feature>
<dbReference type="PANTHER" id="PTHR44019">
    <property type="entry name" value="WD REPEAT-CONTAINING PROTEIN 55"/>
    <property type="match status" value="1"/>
</dbReference>
<dbReference type="EMBL" id="JAVRBK010000003">
    <property type="protein sequence ID" value="KAK5646786.1"/>
    <property type="molecule type" value="Genomic_DNA"/>
</dbReference>
<dbReference type="InterPro" id="IPR050505">
    <property type="entry name" value="WDR55/POC1"/>
</dbReference>
<reference evidence="7 8" key="1">
    <citation type="journal article" date="2024" name="Insects">
        <title>An Improved Chromosome-Level Genome Assembly of the Firefly Pyrocoelia pectoralis.</title>
        <authorList>
            <person name="Fu X."/>
            <person name="Meyer-Rochow V.B."/>
            <person name="Ballantyne L."/>
            <person name="Zhu X."/>
        </authorList>
    </citation>
    <scope>NUCLEOTIDE SEQUENCE [LARGE SCALE GENOMIC DNA]</scope>
    <source>
        <strain evidence="7">XCY_ONT2</strain>
    </source>
</reference>
<dbReference type="AlphaFoldDB" id="A0AAN7VKJ7"/>
<dbReference type="InterPro" id="IPR015943">
    <property type="entry name" value="WD40/YVTN_repeat-like_dom_sf"/>
</dbReference>
<gene>
    <name evidence="7" type="ORF">RI129_005250</name>
</gene>
<name>A0AAN7VKJ7_9COLE</name>
<sequence length="391" mass="44475">MVIQKNNMEPEEDVASSDSSVSITDTEDEESVNSDEVDEDEDEILKKIREENGKERNHPPPIVCNDFITDISFHPDQDILAVGNIEGDVILYKYSNEGNILLESLELHVEACRGIDFSTDGKHLFSISKDKSIMLTDVETGKLFKFYDNAHEVPPYCIKSLDDHLFATGDDGGIIKLWDVRVNSDKTVFSLKKNEDYISDIVTNESLQYLLCSSGDGCLTTIDLRKRQFFVQSEEQEEELTCLGLFRSETKVLVSTSKGKLLFFNWNEFGLHSDIFPAAKTAITCLIPITENIVVTAYEDGHLRAIHLFPHKHLGVVGQHELSIENLDICNNGKFIASSSHNNDIKFWNIEYFEQFEEVTHKRSNKAKRKEEFNLPSSKRTNIADFFSDLK</sequence>
<comment type="similarity">
    <text evidence="1">Belongs to the WD repeat WDR55 family.</text>
</comment>
<evidence type="ECO:0000313" key="8">
    <source>
        <dbReference type="Proteomes" id="UP001329430"/>
    </source>
</evidence>
<feature type="repeat" description="WD" evidence="5">
    <location>
        <begin position="317"/>
        <end position="351"/>
    </location>
</feature>
<dbReference type="InterPro" id="IPR001680">
    <property type="entry name" value="WD40_rpt"/>
</dbReference>
<evidence type="ECO:0000256" key="6">
    <source>
        <dbReference type="SAM" id="MobiDB-lite"/>
    </source>
</evidence>
<dbReference type="Proteomes" id="UP001329430">
    <property type="component" value="Chromosome 3"/>
</dbReference>
<evidence type="ECO:0000256" key="1">
    <source>
        <dbReference type="ARBA" id="ARBA00007625"/>
    </source>
</evidence>
<dbReference type="Pfam" id="PF24796">
    <property type="entry name" value="WDR55"/>
    <property type="match status" value="1"/>
</dbReference>
<dbReference type="InterPro" id="IPR019775">
    <property type="entry name" value="WD40_repeat_CS"/>
</dbReference>
<dbReference type="Gene3D" id="2.130.10.10">
    <property type="entry name" value="YVTN repeat-like/Quinoprotein amine dehydrogenase"/>
    <property type="match status" value="2"/>
</dbReference>
<evidence type="ECO:0000256" key="5">
    <source>
        <dbReference type="PROSITE-ProRule" id="PRU00221"/>
    </source>
</evidence>
<evidence type="ECO:0000313" key="7">
    <source>
        <dbReference type="EMBL" id="KAK5646786.1"/>
    </source>
</evidence>
<dbReference type="InterPro" id="IPR036322">
    <property type="entry name" value="WD40_repeat_dom_sf"/>
</dbReference>